<dbReference type="Gramene" id="KVI01943">
    <property type="protein sequence ID" value="KVI01943"/>
    <property type="gene ID" value="Ccrd_019775"/>
</dbReference>
<dbReference type="EMBL" id="LEKV01002671">
    <property type="protein sequence ID" value="KVI01943.1"/>
    <property type="molecule type" value="Genomic_DNA"/>
</dbReference>
<gene>
    <name evidence="2" type="ORF">Ccrd_019775</name>
</gene>
<name>A0A103Y3N4_CYNCS</name>
<dbReference type="GO" id="GO:0042752">
    <property type="term" value="P:regulation of circadian rhythm"/>
    <property type="evidence" value="ECO:0007669"/>
    <property type="project" value="InterPro"/>
</dbReference>
<dbReference type="PANTHER" id="PTHR33676:SF3">
    <property type="entry name" value="COLD-REGULATED PROTEIN 27"/>
    <property type="match status" value="1"/>
</dbReference>
<comment type="caution">
    <text evidence="2">The sequence shown here is derived from an EMBL/GenBank/DDBJ whole genome shotgun (WGS) entry which is preliminary data.</text>
</comment>
<feature type="region of interest" description="Disordered" evidence="1">
    <location>
        <begin position="1"/>
        <end position="36"/>
    </location>
</feature>
<keyword evidence="3" id="KW-1185">Reference proteome</keyword>
<evidence type="ECO:0000313" key="3">
    <source>
        <dbReference type="Proteomes" id="UP000243975"/>
    </source>
</evidence>
<sequence length="235" mass="26265">MEESRRRDSSSLPVLTDLTVDENFGPSSPSDSDSYSSLIVENSKGRLQQIEDSAKDCLTAWTDEKHDMYLDHLESSFVEQLHQSIGVLAWCSEHDSKGPYFSQKLHAKTRNTSQMLKMIQDDCSEKIDLKRSQPLLNCTSDSLVLLKSRPRCAGKQRFARAAKLQDSSASRNLCIEDKLLFNEAGICSEQIAARHGKPVDCAGEFSDQNFADEASSEQMCITTMSKRSKTIVSEV</sequence>
<evidence type="ECO:0000256" key="1">
    <source>
        <dbReference type="SAM" id="MobiDB-lite"/>
    </source>
</evidence>
<reference evidence="2 3" key="1">
    <citation type="journal article" date="2016" name="Sci. Rep.">
        <title>The genome sequence of the outbreeding globe artichoke constructed de novo incorporating a phase-aware low-pass sequencing strategy of F1 progeny.</title>
        <authorList>
            <person name="Scaglione D."/>
            <person name="Reyes-Chin-Wo S."/>
            <person name="Acquadro A."/>
            <person name="Froenicke L."/>
            <person name="Portis E."/>
            <person name="Beitel C."/>
            <person name="Tirone M."/>
            <person name="Mauro R."/>
            <person name="Lo Monaco A."/>
            <person name="Mauromicale G."/>
            <person name="Faccioli P."/>
            <person name="Cattivelli L."/>
            <person name="Rieseberg L."/>
            <person name="Michelmore R."/>
            <person name="Lanteri S."/>
        </authorList>
    </citation>
    <scope>NUCLEOTIDE SEQUENCE [LARGE SCALE GENOMIC DNA]</scope>
    <source>
        <strain evidence="2">2C</strain>
    </source>
</reference>
<dbReference type="OMA" id="EDSAKDC"/>
<dbReference type="Proteomes" id="UP000243975">
    <property type="component" value="Unassembled WGS sequence"/>
</dbReference>
<organism evidence="2 3">
    <name type="scientific">Cynara cardunculus var. scolymus</name>
    <name type="common">Globe artichoke</name>
    <name type="synonym">Cynara scolymus</name>
    <dbReference type="NCBI Taxonomy" id="59895"/>
    <lineage>
        <taxon>Eukaryota</taxon>
        <taxon>Viridiplantae</taxon>
        <taxon>Streptophyta</taxon>
        <taxon>Embryophyta</taxon>
        <taxon>Tracheophyta</taxon>
        <taxon>Spermatophyta</taxon>
        <taxon>Magnoliopsida</taxon>
        <taxon>eudicotyledons</taxon>
        <taxon>Gunneridae</taxon>
        <taxon>Pentapetalae</taxon>
        <taxon>asterids</taxon>
        <taxon>campanulids</taxon>
        <taxon>Asterales</taxon>
        <taxon>Asteraceae</taxon>
        <taxon>Carduoideae</taxon>
        <taxon>Cardueae</taxon>
        <taxon>Carduinae</taxon>
        <taxon>Cynara</taxon>
    </lineage>
</organism>
<protein>
    <submittedName>
        <fullName evidence="2">Uncharacterized protein</fullName>
    </submittedName>
</protein>
<evidence type="ECO:0000313" key="2">
    <source>
        <dbReference type="EMBL" id="KVI01943.1"/>
    </source>
</evidence>
<dbReference type="PANTHER" id="PTHR33676">
    <property type="entry name" value="COLD REGULATED PROTEIN 27"/>
    <property type="match status" value="1"/>
</dbReference>
<accession>A0A103Y3N4</accession>
<feature type="compositionally biased region" description="Low complexity" evidence="1">
    <location>
        <begin position="26"/>
        <end position="36"/>
    </location>
</feature>
<dbReference type="AlphaFoldDB" id="A0A103Y3N4"/>
<proteinExistence type="predicted"/>
<dbReference type="OrthoDB" id="1104553at2759"/>
<dbReference type="InterPro" id="IPR044678">
    <property type="entry name" value="COR27/28"/>
</dbReference>
<dbReference type="GO" id="GO:0009409">
    <property type="term" value="P:response to cold"/>
    <property type="evidence" value="ECO:0007669"/>
    <property type="project" value="InterPro"/>
</dbReference>